<name>A0A937XBN7_UNCW3</name>
<dbReference type="PANTHER" id="PTHR36848:SF2">
    <property type="entry name" value="SECRETED PROTEIN"/>
    <property type="match status" value="1"/>
</dbReference>
<proteinExistence type="predicted"/>
<dbReference type="Pfam" id="PF17132">
    <property type="entry name" value="Glyco_hydro_106"/>
    <property type="match status" value="1"/>
</dbReference>
<dbReference type="AlphaFoldDB" id="A0A937XBN7"/>
<evidence type="ECO:0008006" key="3">
    <source>
        <dbReference type="Google" id="ProtNLM"/>
    </source>
</evidence>
<evidence type="ECO:0000313" key="1">
    <source>
        <dbReference type="EMBL" id="MBM3330438.1"/>
    </source>
</evidence>
<protein>
    <recommendedName>
        <fullName evidence="3">Glycoside hydrolase</fullName>
    </recommendedName>
</protein>
<dbReference type="EMBL" id="VGIR01000003">
    <property type="protein sequence ID" value="MBM3330438.1"/>
    <property type="molecule type" value="Genomic_DNA"/>
</dbReference>
<sequence>MATGPLPSLLYPDSRPWTRWWWFNVELREEDIRAQLEWVKGNGFGGVELAFIYPLPGQKRGPDFLSPEWSRKVAHAKRCCESLGLGCDFTFGTLWPFGGTFVSEADASQRYDGPSPQELGRSWELPEEGRILNHLDRQAFGRYAERMGGALRDALDGTKSALFCDSFEVETEGLWTPGFDDRFRELFGYDVLPFMQKIDEHPDVRYDYRKLIADYILREFYEPFTECSHRHYSFTRVQCHGAPCDLLAAYAASDVPESEAILFDPEFSRIPASSAALSGRPIVSAEAFTCLYGWVPYPGPGQQQGEEQVADLKLLADALFANGVNHVFWHGMPYQQQAPSHKPQAGARKAQAQAQAQAVQRNWFYASVHVGPDSSFADGLLDFNAYMERACGAMRLGRPYSDVAVYLPLEDQWMKGEVPKEQQKPSARYHWEMHCLRPPAELAGRQPLWVSASFLERAWVEDGVLRVGDARFSLLYVDCEWVDGDGLRQVARLAKAGLPVCLKRLPKRPGRAVDKRAGKEYQSTLEALTRTDNVSSDLGSLTQEPPLLSGRDAPDFWCRAVDDELLFFFGHPASRGLTYPMKHGQAAQAGQTGRDLKFNLGDSSPAFELSVEFGQFESVLLRASRTGRVERLDLNYTPSFPFTG</sequence>
<comment type="caution">
    <text evidence="1">The sequence shown here is derived from an EMBL/GenBank/DDBJ whole genome shotgun (WGS) entry which is preliminary data.</text>
</comment>
<organism evidence="1 2">
    <name type="scientific">candidate division WOR-3 bacterium</name>
    <dbReference type="NCBI Taxonomy" id="2052148"/>
    <lineage>
        <taxon>Bacteria</taxon>
        <taxon>Bacteria division WOR-3</taxon>
    </lineage>
</organism>
<evidence type="ECO:0000313" key="2">
    <source>
        <dbReference type="Proteomes" id="UP000779900"/>
    </source>
</evidence>
<dbReference type="Proteomes" id="UP000779900">
    <property type="component" value="Unassembled WGS sequence"/>
</dbReference>
<dbReference type="PANTHER" id="PTHR36848">
    <property type="entry name" value="DNA-BINDING PROTEIN (PUTATIVE SECRETED PROTEIN)-RELATED"/>
    <property type="match status" value="1"/>
</dbReference>
<dbReference type="InterPro" id="IPR053161">
    <property type="entry name" value="Ulvan_degrading_GH"/>
</dbReference>
<accession>A0A937XBN7</accession>
<gene>
    <name evidence="1" type="ORF">FJY68_01145</name>
</gene>
<reference evidence="1" key="1">
    <citation type="submission" date="2019-03" db="EMBL/GenBank/DDBJ databases">
        <title>Lake Tanganyika Metagenome-Assembled Genomes (MAGs).</title>
        <authorList>
            <person name="Tran P."/>
        </authorList>
    </citation>
    <scope>NUCLEOTIDE SEQUENCE</scope>
    <source>
        <strain evidence="1">K_DeepCast_150m_m2_040</strain>
    </source>
</reference>